<dbReference type="InterPro" id="IPR001841">
    <property type="entry name" value="Znf_RING"/>
</dbReference>
<organism evidence="7 8">
    <name type="scientific">Lentinula lateritia</name>
    <dbReference type="NCBI Taxonomy" id="40482"/>
    <lineage>
        <taxon>Eukaryota</taxon>
        <taxon>Fungi</taxon>
        <taxon>Dikarya</taxon>
        <taxon>Basidiomycota</taxon>
        <taxon>Agaricomycotina</taxon>
        <taxon>Agaricomycetes</taxon>
        <taxon>Agaricomycetidae</taxon>
        <taxon>Agaricales</taxon>
        <taxon>Marasmiineae</taxon>
        <taxon>Omphalotaceae</taxon>
        <taxon>Lentinula</taxon>
    </lineage>
</organism>
<proteinExistence type="predicted"/>
<dbReference type="PROSITE" id="PS50089">
    <property type="entry name" value="ZF_RING_2"/>
    <property type="match status" value="1"/>
</dbReference>
<evidence type="ECO:0000313" key="7">
    <source>
        <dbReference type="EMBL" id="KAJ4497390.1"/>
    </source>
</evidence>
<dbReference type="InterPro" id="IPR013083">
    <property type="entry name" value="Znf_RING/FYVE/PHD"/>
</dbReference>
<evidence type="ECO:0000256" key="2">
    <source>
        <dbReference type="ARBA" id="ARBA00022771"/>
    </source>
</evidence>
<dbReference type="PROSITE" id="PS00518">
    <property type="entry name" value="ZF_RING_1"/>
    <property type="match status" value="1"/>
</dbReference>
<feature type="compositionally biased region" description="Low complexity" evidence="5">
    <location>
        <begin position="103"/>
        <end position="132"/>
    </location>
</feature>
<dbReference type="SUPFAM" id="SSF57850">
    <property type="entry name" value="RING/U-box"/>
    <property type="match status" value="1"/>
</dbReference>
<evidence type="ECO:0000256" key="5">
    <source>
        <dbReference type="SAM" id="MobiDB-lite"/>
    </source>
</evidence>
<evidence type="ECO:0000256" key="4">
    <source>
        <dbReference type="PROSITE-ProRule" id="PRU00175"/>
    </source>
</evidence>
<keyword evidence="1" id="KW-0479">Metal-binding</keyword>
<dbReference type="InterPro" id="IPR017907">
    <property type="entry name" value="Znf_RING_CS"/>
</dbReference>
<keyword evidence="3" id="KW-0862">Zinc</keyword>
<protein>
    <recommendedName>
        <fullName evidence="6">RING-type domain-containing protein</fullName>
    </recommendedName>
</protein>
<feature type="domain" description="RING-type" evidence="6">
    <location>
        <begin position="197"/>
        <end position="241"/>
    </location>
</feature>
<evidence type="ECO:0000256" key="3">
    <source>
        <dbReference type="ARBA" id="ARBA00022833"/>
    </source>
</evidence>
<dbReference type="Proteomes" id="UP001150217">
    <property type="component" value="Unassembled WGS sequence"/>
</dbReference>
<keyword evidence="8" id="KW-1185">Reference proteome</keyword>
<dbReference type="SMART" id="SM00184">
    <property type="entry name" value="RING"/>
    <property type="match status" value="1"/>
</dbReference>
<dbReference type="Pfam" id="PF13445">
    <property type="entry name" value="zf-RING_UBOX"/>
    <property type="match status" value="1"/>
</dbReference>
<dbReference type="Gene3D" id="3.30.40.10">
    <property type="entry name" value="Zinc/RING finger domain, C3HC4 (zinc finger)"/>
    <property type="match status" value="1"/>
</dbReference>
<sequence>MVAKSAAKSRATTPEYSLRSRSRTSDRSAKSQVFGSPPPTPSRIYGRKSRARSYMNTPSRLRGPSAASTSSTPSHYRRSLAEPMPSYTMQSLALDYELPVLLPETPSGSPSSSSSDLTSVASSSPSTNLSDSNRVEESGLDVDSDSDDEPVFISRIMPIQSSAFRDSDIMDELRQVRLDLENAREVFRSAEENRLKCPCCLEVMSQPFILCCGHTYCKDCLIRLANIYLNAKMNLVCPDCRTVQGCFTPIPNYFIQSHLDNMLRLEGIPTPSRQPLQWPLKFQSGPTPLPFPPSAATFPV</sequence>
<reference evidence="7" key="1">
    <citation type="submission" date="2022-08" db="EMBL/GenBank/DDBJ databases">
        <title>A Global Phylogenomic Analysis of the Shiitake Genus Lentinula.</title>
        <authorList>
            <consortium name="DOE Joint Genome Institute"/>
            <person name="Sierra-Patev S."/>
            <person name="Min B."/>
            <person name="Naranjo-Ortiz M."/>
            <person name="Looney B."/>
            <person name="Konkel Z."/>
            <person name="Slot J.C."/>
            <person name="Sakamoto Y."/>
            <person name="Steenwyk J.L."/>
            <person name="Rokas A."/>
            <person name="Carro J."/>
            <person name="Camarero S."/>
            <person name="Ferreira P."/>
            <person name="Molpeceres G."/>
            <person name="Ruiz-Duenas F.J."/>
            <person name="Serrano A."/>
            <person name="Henrissat B."/>
            <person name="Drula E."/>
            <person name="Hughes K.W."/>
            <person name="Mata J.L."/>
            <person name="Ishikawa N.K."/>
            <person name="Vargas-Isla R."/>
            <person name="Ushijima S."/>
            <person name="Smith C.A."/>
            <person name="Ahrendt S."/>
            <person name="Andreopoulos W."/>
            <person name="He G."/>
            <person name="Labutti K."/>
            <person name="Lipzen A."/>
            <person name="Ng V."/>
            <person name="Riley R."/>
            <person name="Sandor L."/>
            <person name="Barry K."/>
            <person name="Martinez A.T."/>
            <person name="Xiao Y."/>
            <person name="Gibbons J.G."/>
            <person name="Terashima K."/>
            <person name="Grigoriev I.V."/>
            <person name="Hibbett D.S."/>
        </authorList>
    </citation>
    <scope>NUCLEOTIDE SEQUENCE</scope>
    <source>
        <strain evidence="7">RHP3577 ss4</strain>
    </source>
</reference>
<feature type="compositionally biased region" description="Low complexity" evidence="5">
    <location>
        <begin position="64"/>
        <end position="74"/>
    </location>
</feature>
<keyword evidence="2 4" id="KW-0863">Zinc-finger</keyword>
<dbReference type="EMBL" id="JANVFT010000021">
    <property type="protein sequence ID" value="KAJ4497390.1"/>
    <property type="molecule type" value="Genomic_DNA"/>
</dbReference>
<dbReference type="InterPro" id="IPR027370">
    <property type="entry name" value="Znf-RING_euk"/>
</dbReference>
<evidence type="ECO:0000313" key="8">
    <source>
        <dbReference type="Proteomes" id="UP001150217"/>
    </source>
</evidence>
<accession>A0ABQ8VLZ0</accession>
<feature type="region of interest" description="Disordered" evidence="5">
    <location>
        <begin position="1"/>
        <end position="79"/>
    </location>
</feature>
<evidence type="ECO:0000256" key="1">
    <source>
        <dbReference type="ARBA" id="ARBA00022723"/>
    </source>
</evidence>
<feature type="region of interest" description="Disordered" evidence="5">
    <location>
        <begin position="103"/>
        <end position="147"/>
    </location>
</feature>
<evidence type="ECO:0000259" key="6">
    <source>
        <dbReference type="PROSITE" id="PS50089"/>
    </source>
</evidence>
<name>A0ABQ8VLZ0_9AGAR</name>
<gene>
    <name evidence="7" type="ORF">C8R41DRAFT_917431</name>
</gene>
<feature type="compositionally biased region" description="Acidic residues" evidence="5">
    <location>
        <begin position="138"/>
        <end position="147"/>
    </location>
</feature>
<comment type="caution">
    <text evidence="7">The sequence shown here is derived from an EMBL/GenBank/DDBJ whole genome shotgun (WGS) entry which is preliminary data.</text>
</comment>